<sequence>MHLFFRQVSGCFVLSSSSNLLRALMLLFIQQFSSLALSSGSNMLLTLIQCTISSNNSQDTLILSSGYPAYQLTLHQQSVPTKLISKPAYHPILPPTRTHDEPWKPRRIKTPVARRPPLRPEGAALTAAHVHSCDRPAQRQNKQLRLWLTAQHQFTPTIERRTIQTG</sequence>
<dbReference type="EMBL" id="MU001828">
    <property type="protein sequence ID" value="KAF2796568.1"/>
    <property type="molecule type" value="Genomic_DNA"/>
</dbReference>
<reference evidence="1" key="1">
    <citation type="journal article" date="2020" name="Stud. Mycol.">
        <title>101 Dothideomycetes genomes: a test case for predicting lifestyles and emergence of pathogens.</title>
        <authorList>
            <person name="Haridas S."/>
            <person name="Albert R."/>
            <person name="Binder M."/>
            <person name="Bloem J."/>
            <person name="Labutti K."/>
            <person name="Salamov A."/>
            <person name="Andreopoulos B."/>
            <person name="Baker S."/>
            <person name="Barry K."/>
            <person name="Bills G."/>
            <person name="Bluhm B."/>
            <person name="Cannon C."/>
            <person name="Castanera R."/>
            <person name="Culley D."/>
            <person name="Daum C."/>
            <person name="Ezra D."/>
            <person name="Gonzalez J."/>
            <person name="Henrissat B."/>
            <person name="Kuo A."/>
            <person name="Liang C."/>
            <person name="Lipzen A."/>
            <person name="Lutzoni F."/>
            <person name="Magnuson J."/>
            <person name="Mondo S."/>
            <person name="Nolan M."/>
            <person name="Ohm R."/>
            <person name="Pangilinan J."/>
            <person name="Park H.-J."/>
            <person name="Ramirez L."/>
            <person name="Alfaro M."/>
            <person name="Sun H."/>
            <person name="Tritt A."/>
            <person name="Yoshinaga Y."/>
            <person name="Zwiers L.-H."/>
            <person name="Turgeon B."/>
            <person name="Goodwin S."/>
            <person name="Spatafora J."/>
            <person name="Crous P."/>
            <person name="Grigoriev I."/>
        </authorList>
    </citation>
    <scope>NUCLEOTIDE SEQUENCE</scope>
    <source>
        <strain evidence="1">CBS 109.77</strain>
    </source>
</reference>
<dbReference type="Proteomes" id="UP000799757">
    <property type="component" value="Unassembled WGS sequence"/>
</dbReference>
<proteinExistence type="predicted"/>
<protein>
    <submittedName>
        <fullName evidence="1">Uncharacterized protein</fullName>
    </submittedName>
</protein>
<evidence type="ECO:0000313" key="2">
    <source>
        <dbReference type="Proteomes" id="UP000799757"/>
    </source>
</evidence>
<evidence type="ECO:0000313" key="1">
    <source>
        <dbReference type="EMBL" id="KAF2796568.1"/>
    </source>
</evidence>
<dbReference type="AlphaFoldDB" id="A0A6A6XK57"/>
<gene>
    <name evidence="1" type="ORF">K505DRAFT_160782</name>
</gene>
<accession>A0A6A6XK57</accession>
<keyword evidence="2" id="KW-1185">Reference proteome</keyword>
<name>A0A6A6XK57_9PLEO</name>
<organism evidence="1 2">
    <name type="scientific">Melanomma pulvis-pyrius CBS 109.77</name>
    <dbReference type="NCBI Taxonomy" id="1314802"/>
    <lineage>
        <taxon>Eukaryota</taxon>
        <taxon>Fungi</taxon>
        <taxon>Dikarya</taxon>
        <taxon>Ascomycota</taxon>
        <taxon>Pezizomycotina</taxon>
        <taxon>Dothideomycetes</taxon>
        <taxon>Pleosporomycetidae</taxon>
        <taxon>Pleosporales</taxon>
        <taxon>Melanommataceae</taxon>
        <taxon>Melanomma</taxon>
    </lineage>
</organism>